<keyword evidence="3" id="KW-1185">Reference proteome</keyword>
<evidence type="ECO:0000313" key="3">
    <source>
        <dbReference type="Proteomes" id="UP001597176"/>
    </source>
</evidence>
<sequence length="117" mass="11832">MRTWLIIAAAALALSGTVTTAEARFRGGRSVHATRPAPSVTPARSAALGVGIGAALPVRSVRGATAGDPEPGRPVTLRPILPVTAPAPAPVREVRTAAAWCSDKRVVGSGAGFCEIN</sequence>
<dbReference type="EMBL" id="JBHTND010000002">
    <property type="protein sequence ID" value="MFD1300337.1"/>
    <property type="molecule type" value="Genomic_DNA"/>
</dbReference>
<feature type="chain" id="PRO_5046008033" description="Porin" evidence="1">
    <location>
        <begin position="21"/>
        <end position="117"/>
    </location>
</feature>
<evidence type="ECO:0008006" key="4">
    <source>
        <dbReference type="Google" id="ProtNLM"/>
    </source>
</evidence>
<protein>
    <recommendedName>
        <fullName evidence="4">Porin</fullName>
    </recommendedName>
</protein>
<dbReference type="RefSeq" id="WP_238203099.1">
    <property type="nucleotide sequence ID" value="NZ_JBHTND010000002.1"/>
</dbReference>
<feature type="signal peptide" evidence="1">
    <location>
        <begin position="1"/>
        <end position="20"/>
    </location>
</feature>
<gene>
    <name evidence="2" type="ORF">ACFQ4G_01905</name>
</gene>
<organism evidence="2 3">
    <name type="scientific">Methylobacterium marchantiae</name>
    <dbReference type="NCBI Taxonomy" id="600331"/>
    <lineage>
        <taxon>Bacteria</taxon>
        <taxon>Pseudomonadati</taxon>
        <taxon>Pseudomonadota</taxon>
        <taxon>Alphaproteobacteria</taxon>
        <taxon>Hyphomicrobiales</taxon>
        <taxon>Methylobacteriaceae</taxon>
        <taxon>Methylobacterium</taxon>
    </lineage>
</organism>
<dbReference type="Proteomes" id="UP001597176">
    <property type="component" value="Unassembled WGS sequence"/>
</dbReference>
<evidence type="ECO:0000256" key="1">
    <source>
        <dbReference type="SAM" id="SignalP"/>
    </source>
</evidence>
<evidence type="ECO:0000313" key="2">
    <source>
        <dbReference type="EMBL" id="MFD1300337.1"/>
    </source>
</evidence>
<keyword evidence="1" id="KW-0732">Signal</keyword>
<reference evidence="3" key="1">
    <citation type="journal article" date="2019" name="Int. J. Syst. Evol. Microbiol.">
        <title>The Global Catalogue of Microorganisms (GCM) 10K type strain sequencing project: providing services to taxonomists for standard genome sequencing and annotation.</title>
        <authorList>
            <consortium name="The Broad Institute Genomics Platform"/>
            <consortium name="The Broad Institute Genome Sequencing Center for Infectious Disease"/>
            <person name="Wu L."/>
            <person name="Ma J."/>
        </authorList>
    </citation>
    <scope>NUCLEOTIDE SEQUENCE [LARGE SCALE GENOMIC DNA]</scope>
    <source>
        <strain evidence="3">CCUG 56108</strain>
    </source>
</reference>
<proteinExistence type="predicted"/>
<comment type="caution">
    <text evidence="2">The sequence shown here is derived from an EMBL/GenBank/DDBJ whole genome shotgun (WGS) entry which is preliminary data.</text>
</comment>
<name>A0ABW3WSR9_9HYPH</name>
<accession>A0ABW3WSR9</accession>